<dbReference type="EMBL" id="JBHRYN010000002">
    <property type="protein sequence ID" value="MFC3700055.1"/>
    <property type="molecule type" value="Genomic_DNA"/>
</dbReference>
<comment type="caution">
    <text evidence="6">The sequence shown here is derived from an EMBL/GenBank/DDBJ whole genome shotgun (WGS) entry which is preliminary data.</text>
</comment>
<dbReference type="InterPro" id="IPR058163">
    <property type="entry name" value="LysR-type_TF_proteobact-type"/>
</dbReference>
<keyword evidence="3" id="KW-0238">DNA-binding</keyword>
<dbReference type="InterPro" id="IPR036388">
    <property type="entry name" value="WH-like_DNA-bd_sf"/>
</dbReference>
<dbReference type="PANTHER" id="PTHR30537">
    <property type="entry name" value="HTH-TYPE TRANSCRIPTIONAL REGULATOR"/>
    <property type="match status" value="1"/>
</dbReference>
<dbReference type="PROSITE" id="PS50931">
    <property type="entry name" value="HTH_LYSR"/>
    <property type="match status" value="1"/>
</dbReference>
<organism evidence="6 7">
    <name type="scientific">Reinekea marina</name>
    <dbReference type="NCBI Taxonomy" id="1310421"/>
    <lineage>
        <taxon>Bacteria</taxon>
        <taxon>Pseudomonadati</taxon>
        <taxon>Pseudomonadota</taxon>
        <taxon>Gammaproteobacteria</taxon>
        <taxon>Oceanospirillales</taxon>
        <taxon>Saccharospirillaceae</taxon>
        <taxon>Reinekea</taxon>
    </lineage>
</organism>
<dbReference type="RefSeq" id="WP_290282944.1">
    <property type="nucleotide sequence ID" value="NZ_JAUFQI010000001.1"/>
</dbReference>
<dbReference type="CDD" id="cd08422">
    <property type="entry name" value="PBP2_CrgA_like"/>
    <property type="match status" value="1"/>
</dbReference>
<dbReference type="Gene3D" id="3.40.190.290">
    <property type="match status" value="1"/>
</dbReference>
<dbReference type="InterPro" id="IPR036390">
    <property type="entry name" value="WH_DNA-bd_sf"/>
</dbReference>
<evidence type="ECO:0000256" key="1">
    <source>
        <dbReference type="ARBA" id="ARBA00009437"/>
    </source>
</evidence>
<reference evidence="7" key="1">
    <citation type="journal article" date="2019" name="Int. J. Syst. Evol. Microbiol.">
        <title>The Global Catalogue of Microorganisms (GCM) 10K type strain sequencing project: providing services to taxonomists for standard genome sequencing and annotation.</title>
        <authorList>
            <consortium name="The Broad Institute Genomics Platform"/>
            <consortium name="The Broad Institute Genome Sequencing Center for Infectious Disease"/>
            <person name="Wu L."/>
            <person name="Ma J."/>
        </authorList>
    </citation>
    <scope>NUCLEOTIDE SEQUENCE [LARGE SCALE GENOMIC DNA]</scope>
    <source>
        <strain evidence="7">CECT 8288</strain>
    </source>
</reference>
<feature type="domain" description="HTH lysR-type" evidence="5">
    <location>
        <begin position="1"/>
        <end position="59"/>
    </location>
</feature>
<dbReference type="Pfam" id="PF03466">
    <property type="entry name" value="LysR_substrate"/>
    <property type="match status" value="1"/>
</dbReference>
<accession>A0ABV7WNG7</accession>
<evidence type="ECO:0000256" key="3">
    <source>
        <dbReference type="ARBA" id="ARBA00023125"/>
    </source>
</evidence>
<dbReference type="PRINTS" id="PR00039">
    <property type="entry name" value="HTHLYSR"/>
</dbReference>
<dbReference type="SUPFAM" id="SSF46785">
    <property type="entry name" value="Winged helix' DNA-binding domain"/>
    <property type="match status" value="1"/>
</dbReference>
<keyword evidence="7" id="KW-1185">Reference proteome</keyword>
<dbReference type="InterPro" id="IPR000847">
    <property type="entry name" value="LysR_HTH_N"/>
</dbReference>
<evidence type="ECO:0000313" key="6">
    <source>
        <dbReference type="EMBL" id="MFC3700055.1"/>
    </source>
</evidence>
<sequence>MDKIDAMHAFIAVVNEGSFTKAADKLNTSNQMVSKQVAQLESHLGARLFNRTTRKVHLTEAGQQCVPLALEILERLNDMEGSLGMLVDQAQGLLRISAPVSFATRYLTPLVREFKLQNPLVGIDIQVSDRKVDLVEEGYDLALRIGHLKDSSLVAKKIAPINLVMCASPSYLAKEGEPNHPNELNPKHYLRYSYMEHYASSTALMAALNKASKESGSIFSANIGDVLVDAAIAGDGYALQPTFMVAEAIKNGKLKVFLKDYQPQPLGLYVVYPHRKLLASKLRKFIDFINNYYGAPPIWDRFV</sequence>
<dbReference type="Proteomes" id="UP001595710">
    <property type="component" value="Unassembled WGS sequence"/>
</dbReference>
<proteinExistence type="inferred from homology"/>
<evidence type="ECO:0000256" key="2">
    <source>
        <dbReference type="ARBA" id="ARBA00023015"/>
    </source>
</evidence>
<keyword evidence="4" id="KW-0804">Transcription</keyword>
<protein>
    <submittedName>
        <fullName evidence="6">LysR family transcriptional regulator</fullName>
    </submittedName>
</protein>
<keyword evidence="2" id="KW-0805">Transcription regulation</keyword>
<dbReference type="Pfam" id="PF00126">
    <property type="entry name" value="HTH_1"/>
    <property type="match status" value="1"/>
</dbReference>
<dbReference type="SUPFAM" id="SSF53850">
    <property type="entry name" value="Periplasmic binding protein-like II"/>
    <property type="match status" value="1"/>
</dbReference>
<evidence type="ECO:0000259" key="5">
    <source>
        <dbReference type="PROSITE" id="PS50931"/>
    </source>
</evidence>
<dbReference type="InterPro" id="IPR005119">
    <property type="entry name" value="LysR_subst-bd"/>
</dbReference>
<name>A0ABV7WNG7_9GAMM</name>
<evidence type="ECO:0000256" key="4">
    <source>
        <dbReference type="ARBA" id="ARBA00023163"/>
    </source>
</evidence>
<dbReference type="PANTHER" id="PTHR30537:SF35">
    <property type="entry name" value="TRANSCRIPTIONAL REGULATORY PROTEIN"/>
    <property type="match status" value="1"/>
</dbReference>
<gene>
    <name evidence="6" type="ORF">ACFOND_00270</name>
</gene>
<evidence type="ECO:0000313" key="7">
    <source>
        <dbReference type="Proteomes" id="UP001595710"/>
    </source>
</evidence>
<comment type="similarity">
    <text evidence="1">Belongs to the LysR transcriptional regulatory family.</text>
</comment>
<dbReference type="Gene3D" id="1.10.10.10">
    <property type="entry name" value="Winged helix-like DNA-binding domain superfamily/Winged helix DNA-binding domain"/>
    <property type="match status" value="1"/>
</dbReference>